<dbReference type="Gene3D" id="3.90.550.10">
    <property type="entry name" value="Spore Coat Polysaccharide Biosynthesis Protein SpsA, Chain A"/>
    <property type="match status" value="1"/>
</dbReference>
<protein>
    <submittedName>
        <fullName evidence="2">Glycosyltransferase involved in cell wall biosynthesis</fullName>
    </submittedName>
</protein>
<name>A0ABX0XH73_9BACT</name>
<feature type="domain" description="Glycosyltransferase 2-like" evidence="1">
    <location>
        <begin position="3"/>
        <end position="134"/>
    </location>
</feature>
<evidence type="ECO:0000313" key="3">
    <source>
        <dbReference type="Proteomes" id="UP000770785"/>
    </source>
</evidence>
<dbReference type="Pfam" id="PF00535">
    <property type="entry name" value="Glycos_transf_2"/>
    <property type="match status" value="1"/>
</dbReference>
<dbReference type="CDD" id="cd00761">
    <property type="entry name" value="Glyco_tranf_GTA_type"/>
    <property type="match status" value="1"/>
</dbReference>
<comment type="caution">
    <text evidence="2">The sequence shown here is derived from an EMBL/GenBank/DDBJ whole genome shotgun (WGS) entry which is preliminary data.</text>
</comment>
<dbReference type="InterPro" id="IPR029044">
    <property type="entry name" value="Nucleotide-diphossugar_trans"/>
</dbReference>
<gene>
    <name evidence="2" type="ORF">GGR27_003647</name>
</gene>
<keyword evidence="3" id="KW-1185">Reference proteome</keyword>
<reference evidence="2 3" key="1">
    <citation type="submission" date="2020-03" db="EMBL/GenBank/DDBJ databases">
        <title>Genomic Encyclopedia of Type Strains, Phase IV (KMG-IV): sequencing the most valuable type-strain genomes for metagenomic binning, comparative biology and taxonomic classification.</title>
        <authorList>
            <person name="Goeker M."/>
        </authorList>
    </citation>
    <scope>NUCLEOTIDE SEQUENCE [LARGE SCALE GENOMIC DNA]</scope>
    <source>
        <strain evidence="2 3">DSM 105096</strain>
    </source>
</reference>
<dbReference type="EMBL" id="JAATJH010000008">
    <property type="protein sequence ID" value="NJC28128.1"/>
    <property type="molecule type" value="Genomic_DNA"/>
</dbReference>
<organism evidence="2 3">
    <name type="scientific">Neolewinella antarctica</name>
    <dbReference type="NCBI Taxonomy" id="442734"/>
    <lineage>
        <taxon>Bacteria</taxon>
        <taxon>Pseudomonadati</taxon>
        <taxon>Bacteroidota</taxon>
        <taxon>Saprospiria</taxon>
        <taxon>Saprospirales</taxon>
        <taxon>Lewinellaceae</taxon>
        <taxon>Neolewinella</taxon>
    </lineage>
</organism>
<dbReference type="Proteomes" id="UP000770785">
    <property type="component" value="Unassembled WGS sequence"/>
</dbReference>
<dbReference type="InterPro" id="IPR001173">
    <property type="entry name" value="Glyco_trans_2-like"/>
</dbReference>
<dbReference type="RefSeq" id="WP_168039847.1">
    <property type="nucleotide sequence ID" value="NZ_JAATJH010000008.1"/>
</dbReference>
<accession>A0ABX0XH73</accession>
<dbReference type="SUPFAM" id="SSF53448">
    <property type="entry name" value="Nucleotide-diphospho-sugar transferases"/>
    <property type="match status" value="1"/>
</dbReference>
<evidence type="ECO:0000313" key="2">
    <source>
        <dbReference type="EMBL" id="NJC28128.1"/>
    </source>
</evidence>
<proteinExistence type="predicted"/>
<sequence>MLSICVPSYEYDVAPLVLNLRTQMARLDVPCELLVYDDASPRVPGWWEERAKLTGPGIELKRLPQNLGRAAIRNRLVRDARYPNVLLLDADGWPGDHFLQNYLRAVRDHRTAQNLLLIGGRTYAPSPPADPDLHLHWWYGHRRESTGHAHRRDPFAGFQSNNFLASRQLLLDHSFPETAVGYGHEDTLWGQQLRDQDITLARIDNPVIHLGLEPANTFLSKQHQAIDNLVRLRVAHPFLTTSLTRLTDRAPFAPFLARLLPERWLVRYLTGRPRPNLRALDILKLSWYNSGRPA</sequence>
<evidence type="ECO:0000259" key="1">
    <source>
        <dbReference type="Pfam" id="PF00535"/>
    </source>
</evidence>